<evidence type="ECO:0000256" key="9">
    <source>
        <dbReference type="ARBA" id="ARBA00023224"/>
    </source>
</evidence>
<feature type="transmembrane region" description="Helical" evidence="10">
    <location>
        <begin position="351"/>
        <end position="375"/>
    </location>
</feature>
<keyword evidence="4 10" id="KW-0812">Transmembrane</keyword>
<evidence type="ECO:0000256" key="1">
    <source>
        <dbReference type="ARBA" id="ARBA00004651"/>
    </source>
</evidence>
<evidence type="ECO:0000256" key="5">
    <source>
        <dbReference type="ARBA" id="ARBA00022725"/>
    </source>
</evidence>
<dbReference type="GO" id="GO:0005886">
    <property type="term" value="C:plasma membrane"/>
    <property type="evidence" value="ECO:0007669"/>
    <property type="project" value="UniProtKB-SubCell"/>
</dbReference>
<dbReference type="AlphaFoldDB" id="A0A0U3TWU4"/>
<keyword evidence="3 10" id="KW-0716">Sensory transduction</keyword>
<protein>
    <recommendedName>
        <fullName evidence="10">Odorant receptor</fullName>
    </recommendedName>
</protein>
<dbReference type="InterPro" id="IPR004117">
    <property type="entry name" value="7tm6_olfct_rcpt"/>
</dbReference>
<accession>A0A0U3TWU4</accession>
<feature type="transmembrane region" description="Helical" evidence="10">
    <location>
        <begin position="50"/>
        <end position="70"/>
    </location>
</feature>
<feature type="transmembrane region" description="Helical" evidence="10">
    <location>
        <begin position="381"/>
        <end position="401"/>
    </location>
</feature>
<name>A0A0U3TWU4_9HEMI</name>
<keyword evidence="5 10" id="KW-0552">Olfaction</keyword>
<keyword evidence="9 10" id="KW-0807">Transducer</keyword>
<dbReference type="GO" id="GO:0007165">
    <property type="term" value="P:signal transduction"/>
    <property type="evidence" value="ECO:0007669"/>
    <property type="project" value="UniProtKB-KW"/>
</dbReference>
<dbReference type="Pfam" id="PF02949">
    <property type="entry name" value="7tm_6"/>
    <property type="match status" value="1"/>
</dbReference>
<evidence type="ECO:0000313" key="11">
    <source>
        <dbReference type="EMBL" id="ALV87629.1"/>
    </source>
</evidence>
<sequence length="477" mass="55169">MSFSTDGKLSHRQPIVKEKLNFESVFEFVDNFVLDNCLCGNRSIARNIRLVLLVSYWFYAGLSVADIVVGETVSGASINTDKIVECVFYCTSIVCGFCCLIMNRRQLILRTFLIPRAFNTYRYVDADQQRLFAESQQFGLASLKRTYCRITLFVHVLVAILCIVPALAAVAIIVGSEQNAAVIDYEEFFVIRPWSRLNVGGSSYYSSIRYILVYSVQFMTFVATGNSIMSVHCLYYYLNVACTRELESLVRVIAYTDRLLLLWPLLRSVGVKERTTVIRASAIEMDKDQMSRIRESAIEEVEKRITIRRSTNEEEEVEEENYHRQLLLACFFHHRAIHRYTEQLLRVYKPVVFVTVAALFPFLIALTYMLIAIKIPTAKSTVWLGGGFICVVFLFIVCYTGENYTTMNDRFRTALYSTEWYCRSRRVQKLVLLLLTVTNFKIRMSATSDMYFSYGLYVKMIRSAYTYLNFLLKLKRV</sequence>
<dbReference type="GO" id="GO:0005549">
    <property type="term" value="F:odorant binding"/>
    <property type="evidence" value="ECO:0007669"/>
    <property type="project" value="InterPro"/>
</dbReference>
<comment type="caution">
    <text evidence="10">Lacks conserved residue(s) required for the propagation of feature annotation.</text>
</comment>
<feature type="transmembrane region" description="Helical" evidence="10">
    <location>
        <begin position="82"/>
        <end position="102"/>
    </location>
</feature>
<evidence type="ECO:0000256" key="2">
    <source>
        <dbReference type="ARBA" id="ARBA00022475"/>
    </source>
</evidence>
<comment type="similarity">
    <text evidence="10">Belongs to the insect chemoreceptor superfamily. Heteromeric odorant receptor channel (TC 1.A.69) family.</text>
</comment>
<feature type="transmembrane region" description="Helical" evidence="10">
    <location>
        <begin position="152"/>
        <end position="174"/>
    </location>
</feature>
<keyword evidence="6 10" id="KW-1133">Transmembrane helix</keyword>
<reference evidence="11" key="1">
    <citation type="submission" date="2015-11" db="EMBL/GenBank/DDBJ databases">
        <title>Identification of candidate chemosensory genes in the antennal transcriptome of Drosicha corpulenta (Kuwana).</title>
        <authorList>
            <person name="Zhang Y."/>
            <person name="Gao Q."/>
            <person name="Xie Y."/>
        </authorList>
    </citation>
    <scope>NUCLEOTIDE SEQUENCE</scope>
</reference>
<evidence type="ECO:0000256" key="10">
    <source>
        <dbReference type="RuleBase" id="RU351113"/>
    </source>
</evidence>
<evidence type="ECO:0000256" key="3">
    <source>
        <dbReference type="ARBA" id="ARBA00022606"/>
    </source>
</evidence>
<keyword evidence="8 10" id="KW-0675">Receptor</keyword>
<proteinExistence type="evidence at transcript level"/>
<comment type="subcellular location">
    <subcellularLocation>
        <location evidence="1 10">Cell membrane</location>
        <topology evidence="1 10">Multi-pass membrane protein</topology>
    </subcellularLocation>
</comment>
<dbReference type="GO" id="GO:0004984">
    <property type="term" value="F:olfactory receptor activity"/>
    <property type="evidence" value="ECO:0007669"/>
    <property type="project" value="InterPro"/>
</dbReference>
<feature type="transmembrane region" description="Helical" evidence="10">
    <location>
        <begin position="211"/>
        <end position="238"/>
    </location>
</feature>
<keyword evidence="2" id="KW-1003">Cell membrane</keyword>
<dbReference type="PANTHER" id="PTHR21137">
    <property type="entry name" value="ODORANT RECEPTOR"/>
    <property type="match status" value="1"/>
</dbReference>
<evidence type="ECO:0000256" key="4">
    <source>
        <dbReference type="ARBA" id="ARBA00022692"/>
    </source>
</evidence>
<organism evidence="11">
    <name type="scientific">Drosicha corpulenta</name>
    <dbReference type="NCBI Taxonomy" id="535978"/>
    <lineage>
        <taxon>Eukaryota</taxon>
        <taxon>Metazoa</taxon>
        <taxon>Ecdysozoa</taxon>
        <taxon>Arthropoda</taxon>
        <taxon>Hexapoda</taxon>
        <taxon>Insecta</taxon>
        <taxon>Pterygota</taxon>
        <taxon>Neoptera</taxon>
        <taxon>Paraneoptera</taxon>
        <taxon>Hemiptera</taxon>
        <taxon>Sternorrhyncha</taxon>
        <taxon>Coccoidea</taxon>
        <taxon>Monophlebidae</taxon>
        <taxon>Drosicha</taxon>
    </lineage>
</organism>
<evidence type="ECO:0000256" key="6">
    <source>
        <dbReference type="ARBA" id="ARBA00022989"/>
    </source>
</evidence>
<evidence type="ECO:0000256" key="8">
    <source>
        <dbReference type="ARBA" id="ARBA00023170"/>
    </source>
</evidence>
<dbReference type="EMBL" id="KU133804">
    <property type="protein sequence ID" value="ALV87629.1"/>
    <property type="molecule type" value="mRNA"/>
</dbReference>
<keyword evidence="7 10" id="KW-0472">Membrane</keyword>
<dbReference type="PANTHER" id="PTHR21137:SF35">
    <property type="entry name" value="ODORANT RECEPTOR 19A-RELATED"/>
    <property type="match status" value="1"/>
</dbReference>
<evidence type="ECO:0000256" key="7">
    <source>
        <dbReference type="ARBA" id="ARBA00023136"/>
    </source>
</evidence>